<dbReference type="AlphaFoldDB" id="A0A372ZTR7"/>
<gene>
    <name evidence="2" type="ORF">DR950_13530</name>
</gene>
<name>A0A372ZTR7_9ACTN</name>
<dbReference type="EMBL" id="QVIG01000001">
    <property type="protein sequence ID" value="RGD58667.1"/>
    <property type="molecule type" value="Genomic_DNA"/>
</dbReference>
<feature type="region of interest" description="Disordered" evidence="1">
    <location>
        <begin position="54"/>
        <end position="83"/>
    </location>
</feature>
<dbReference type="Proteomes" id="UP000263377">
    <property type="component" value="Unassembled WGS sequence"/>
</dbReference>
<comment type="caution">
    <text evidence="2">The sequence shown here is derived from an EMBL/GenBank/DDBJ whole genome shotgun (WGS) entry which is preliminary data.</text>
</comment>
<evidence type="ECO:0000313" key="2">
    <source>
        <dbReference type="EMBL" id="RGD58667.1"/>
    </source>
</evidence>
<organism evidence="2 3">
    <name type="scientific">Kitasatospora xanthocidica</name>
    <dbReference type="NCBI Taxonomy" id="83382"/>
    <lineage>
        <taxon>Bacteria</taxon>
        <taxon>Bacillati</taxon>
        <taxon>Actinomycetota</taxon>
        <taxon>Actinomycetes</taxon>
        <taxon>Kitasatosporales</taxon>
        <taxon>Streptomycetaceae</taxon>
        <taxon>Kitasatospora</taxon>
    </lineage>
</organism>
<reference evidence="2 3" key="1">
    <citation type="submission" date="2018-08" db="EMBL/GenBank/DDBJ databases">
        <title>Diversity &amp; Physiological Properties of Lignin-Decomposing Actinobacteria from Soil.</title>
        <authorList>
            <person name="Roh S.G."/>
            <person name="Kim S.B."/>
        </authorList>
    </citation>
    <scope>NUCLEOTIDE SEQUENCE [LARGE SCALE GENOMIC DNA]</scope>
    <source>
        <strain evidence="2 3">MMS17-GH009</strain>
    </source>
</reference>
<feature type="compositionally biased region" description="Gly residues" evidence="1">
    <location>
        <begin position="62"/>
        <end position="80"/>
    </location>
</feature>
<evidence type="ECO:0000313" key="3">
    <source>
        <dbReference type="Proteomes" id="UP000263377"/>
    </source>
</evidence>
<proteinExistence type="predicted"/>
<sequence length="96" mass="9688">MVISLAGPARCARTGRAAARLVIFLGVGPDRPGPAPHRIRREVTEAARRAVTRGCAAANRGGRTGAQGATGSGVAGGEGGRSTLRDAVMFSLHPGD</sequence>
<accession>A0A372ZTR7</accession>
<evidence type="ECO:0000256" key="1">
    <source>
        <dbReference type="SAM" id="MobiDB-lite"/>
    </source>
</evidence>
<protein>
    <submittedName>
        <fullName evidence="2">Uncharacterized protein</fullName>
    </submittedName>
</protein>
<keyword evidence="3" id="KW-1185">Reference proteome</keyword>